<dbReference type="PROSITE" id="PS50178">
    <property type="entry name" value="ZF_FYVE"/>
    <property type="match status" value="1"/>
</dbReference>
<evidence type="ECO:0000259" key="8">
    <source>
        <dbReference type="PROSITE" id="PS50178"/>
    </source>
</evidence>
<evidence type="ECO:0000259" key="7">
    <source>
        <dbReference type="PROSITE" id="PS50089"/>
    </source>
</evidence>
<feature type="compositionally biased region" description="Pro residues" evidence="6">
    <location>
        <begin position="342"/>
        <end position="370"/>
    </location>
</feature>
<dbReference type="PANTHER" id="PTHR46977">
    <property type="entry name" value="PROTEIN FREE1"/>
    <property type="match status" value="1"/>
</dbReference>
<feature type="coiled-coil region" evidence="5">
    <location>
        <begin position="144"/>
        <end position="199"/>
    </location>
</feature>
<keyword evidence="3" id="KW-0862">Zinc</keyword>
<dbReference type="GO" id="GO:0008270">
    <property type="term" value="F:zinc ion binding"/>
    <property type="evidence" value="ECO:0007669"/>
    <property type="project" value="UniProtKB-KW"/>
</dbReference>
<dbReference type="GO" id="GO:0043130">
    <property type="term" value="F:ubiquitin binding"/>
    <property type="evidence" value="ECO:0007669"/>
    <property type="project" value="InterPro"/>
</dbReference>
<protein>
    <submittedName>
        <fullName evidence="9">Protein FREE1-like</fullName>
    </submittedName>
</protein>
<feature type="region of interest" description="Disordered" evidence="6">
    <location>
        <begin position="554"/>
        <end position="574"/>
    </location>
</feature>
<keyword evidence="2 4" id="KW-0863">Zinc-finger</keyword>
<dbReference type="InterPro" id="IPR017455">
    <property type="entry name" value="Znf_FYVE-rel"/>
</dbReference>
<evidence type="ECO:0000256" key="4">
    <source>
        <dbReference type="PROSITE-ProRule" id="PRU00175"/>
    </source>
</evidence>
<feature type="domain" description="FYVE-type" evidence="8">
    <location>
        <begin position="733"/>
        <end position="793"/>
    </location>
</feature>
<dbReference type="AlphaFoldDB" id="A0AAD6WAS3"/>
<dbReference type="SUPFAM" id="SSF50729">
    <property type="entry name" value="PH domain-like"/>
    <property type="match status" value="1"/>
</dbReference>
<evidence type="ECO:0000313" key="9">
    <source>
        <dbReference type="EMBL" id="KAJ7005768.1"/>
    </source>
</evidence>
<dbReference type="GO" id="GO:0070676">
    <property type="term" value="P:intralumenal vesicle formation"/>
    <property type="evidence" value="ECO:0007669"/>
    <property type="project" value="TreeGrafter"/>
</dbReference>
<comment type="caution">
    <text evidence="9">The sequence shown here is derived from an EMBL/GenBank/DDBJ whole genome shotgun (WGS) entry which is preliminary data.</text>
</comment>
<dbReference type="EMBL" id="JAQIZT010000002">
    <property type="protein sequence ID" value="KAJ7005768.1"/>
    <property type="molecule type" value="Genomic_DNA"/>
</dbReference>
<dbReference type="Gene3D" id="3.30.40.10">
    <property type="entry name" value="Zinc/RING finger domain, C3HC4 (zinc finger)"/>
    <property type="match status" value="2"/>
</dbReference>
<feature type="compositionally biased region" description="Polar residues" evidence="6">
    <location>
        <begin position="401"/>
        <end position="423"/>
    </location>
</feature>
<accession>A0AAD6WAS3</accession>
<dbReference type="SUPFAM" id="SSF57903">
    <property type="entry name" value="FYVE/PHD zinc finger"/>
    <property type="match status" value="1"/>
</dbReference>
<dbReference type="FunFam" id="3.30.40.10:FF:000312">
    <property type="entry name" value="Zinc finger, FYVE-type, endofin"/>
    <property type="match status" value="1"/>
</dbReference>
<dbReference type="GO" id="GO:0031902">
    <property type="term" value="C:late endosome membrane"/>
    <property type="evidence" value="ECO:0007669"/>
    <property type="project" value="TreeGrafter"/>
</dbReference>
<evidence type="ECO:0000256" key="1">
    <source>
        <dbReference type="ARBA" id="ARBA00022723"/>
    </source>
</evidence>
<evidence type="ECO:0000256" key="5">
    <source>
        <dbReference type="SAM" id="Coils"/>
    </source>
</evidence>
<dbReference type="SMART" id="SM00064">
    <property type="entry name" value="FYVE"/>
    <property type="match status" value="1"/>
</dbReference>
<organism evidence="9 10">
    <name type="scientific">Populus alba x Populus x berolinensis</name>
    <dbReference type="NCBI Taxonomy" id="444605"/>
    <lineage>
        <taxon>Eukaryota</taxon>
        <taxon>Viridiplantae</taxon>
        <taxon>Streptophyta</taxon>
        <taxon>Embryophyta</taxon>
        <taxon>Tracheophyta</taxon>
        <taxon>Spermatophyta</taxon>
        <taxon>Magnoliopsida</taxon>
        <taxon>eudicotyledons</taxon>
        <taxon>Gunneridae</taxon>
        <taxon>Pentapetalae</taxon>
        <taxon>rosids</taxon>
        <taxon>fabids</taxon>
        <taxon>Malpighiales</taxon>
        <taxon>Salicaceae</taxon>
        <taxon>Saliceae</taxon>
        <taxon>Populus</taxon>
    </lineage>
</organism>
<reference evidence="9" key="1">
    <citation type="journal article" date="2023" name="Mol. Ecol. Resour.">
        <title>Chromosome-level genome assembly of a triploid poplar Populus alba 'Berolinensis'.</title>
        <authorList>
            <person name="Chen S."/>
            <person name="Yu Y."/>
            <person name="Wang X."/>
            <person name="Wang S."/>
            <person name="Zhang T."/>
            <person name="Zhou Y."/>
            <person name="He R."/>
            <person name="Meng N."/>
            <person name="Wang Y."/>
            <person name="Liu W."/>
            <person name="Liu Z."/>
            <person name="Liu J."/>
            <person name="Guo Q."/>
            <person name="Huang H."/>
            <person name="Sederoff R.R."/>
            <person name="Wang G."/>
            <person name="Qu G."/>
            <person name="Chen S."/>
        </authorList>
    </citation>
    <scope>NUCLEOTIDE SEQUENCE</scope>
    <source>
        <strain evidence="9">SC-2020</strain>
    </source>
</reference>
<sequence>MAVQAQLYPERLGLLPMGGQQDCILNDHVSEFDADWGFAFQEPQQQNLFLDQNNSQNFCFDCNIGASSSSSYSTTCDSSFSMFPSQCLDVQLDMQRREVDCLLQLQAERLRFALQQQRKQQLGIILKGVESKVSSLIRQNEEDLAQATKKTMELEVCLRKVEQESEQWQRLAREKEAVVVDLSNTLEQIRERLVRTSNKVQDAESFCCGSCDIEQVESQKKVVCKGCNSRTACVIFLPCRHLCSCKSCEAFLGSCPVCKSVKEASMENSNSSPNPSCYLAKILSNQAMQQGDYSSYYQYPHLQNPNPNPNPNPPIDHHQTPYASAPPFSSGYTPSDYSIYPPNYPPYPQNPDPVPPPTAPTFTPPPPPNPNNSQPSFNPPPTPLPQQPQQPPSFPPYDSHGSYQPPATQQSYFPPFDQHQTVPNYAPQPPPPTSLAPNPSATTNSPYSSMYSAPYNPTGSSVPPVYDAPYENPIKYDQNFGYFDGYNRSRSDIGSDLYGKRPESRYDIGGGRDDGYGDGVYAYEGGKVEPYGARGTAPKSSTWARFDDYGRSISIPSGKDNSLRPGSGSGSGKIVRAVPKADTQEDVKSGVQKFRVKLLAESGGQSTMDVLCQIGLDGIRMLDPNTSRTLRIYPLENITRCDKTDSSTFAFWSKSSVDIDPRRIRLQSNSYTTNTLLDTVTAATVQFKEMGGRIRPSDTSKTTEQPTEKKKGLGDWMNLIKPGSEEKDHWVPDEAVSKCTSCGTDFGAFVRRHHCRNCGDIFCDKCTHGRIALTADENAQPVRVCDRCMAEVTQRLSNAKEAASKPAFHSHEDLARKLQEEMEKNRKSSSGSKSDGSGRRMREVACPTCTVHLQVQVPSSGSETIECGVCQHPFLVSAH</sequence>
<dbReference type="Proteomes" id="UP001164929">
    <property type="component" value="Chromosome 2"/>
</dbReference>
<proteinExistence type="predicted"/>
<evidence type="ECO:0000313" key="10">
    <source>
        <dbReference type="Proteomes" id="UP001164929"/>
    </source>
</evidence>
<evidence type="ECO:0000256" key="3">
    <source>
        <dbReference type="ARBA" id="ARBA00022833"/>
    </source>
</evidence>
<feature type="compositionally biased region" description="Pro residues" evidence="6">
    <location>
        <begin position="377"/>
        <end position="395"/>
    </location>
</feature>
<dbReference type="Pfam" id="PF01363">
    <property type="entry name" value="FYVE"/>
    <property type="match status" value="1"/>
</dbReference>
<feature type="region of interest" description="Disordered" evidence="6">
    <location>
        <begin position="819"/>
        <end position="840"/>
    </location>
</feature>
<gene>
    <name evidence="9" type="ORF">NC653_005176</name>
</gene>
<keyword evidence="1" id="KW-0479">Metal-binding</keyword>
<evidence type="ECO:0000256" key="6">
    <source>
        <dbReference type="SAM" id="MobiDB-lite"/>
    </source>
</evidence>
<dbReference type="InterPro" id="IPR045893">
    <property type="entry name" value="FREE1"/>
</dbReference>
<keyword evidence="5" id="KW-0175">Coiled coil</keyword>
<dbReference type="GO" id="GO:0000813">
    <property type="term" value="C:ESCRT I complex"/>
    <property type="evidence" value="ECO:0007669"/>
    <property type="project" value="TreeGrafter"/>
</dbReference>
<dbReference type="InterPro" id="IPR001841">
    <property type="entry name" value="Znf_RING"/>
</dbReference>
<keyword evidence="10" id="KW-1185">Reference proteome</keyword>
<evidence type="ECO:0000256" key="2">
    <source>
        <dbReference type="ARBA" id="ARBA00022771"/>
    </source>
</evidence>
<dbReference type="PROSITE" id="PS50089">
    <property type="entry name" value="ZF_RING_2"/>
    <property type="match status" value="1"/>
</dbReference>
<dbReference type="InterPro" id="IPR011011">
    <property type="entry name" value="Znf_FYVE_PHD"/>
</dbReference>
<dbReference type="Pfam" id="PF13920">
    <property type="entry name" value="zf-C3HC4_3"/>
    <property type="match status" value="1"/>
</dbReference>
<dbReference type="GO" id="GO:0036258">
    <property type="term" value="P:multivesicular body assembly"/>
    <property type="evidence" value="ECO:0007669"/>
    <property type="project" value="InterPro"/>
</dbReference>
<dbReference type="InterPro" id="IPR000306">
    <property type="entry name" value="Znf_FYVE"/>
</dbReference>
<dbReference type="InterPro" id="IPR013083">
    <property type="entry name" value="Znf_RING/FYVE/PHD"/>
</dbReference>
<dbReference type="PANTHER" id="PTHR46977:SF1">
    <property type="entry name" value="PROTEIN FREE1"/>
    <property type="match status" value="1"/>
</dbReference>
<name>A0AAD6WAS3_9ROSI</name>
<feature type="region of interest" description="Disordered" evidence="6">
    <location>
        <begin position="297"/>
        <end position="449"/>
    </location>
</feature>
<feature type="domain" description="RING-type" evidence="7">
    <location>
        <begin position="224"/>
        <end position="259"/>
    </location>
</feature>